<accession>A0AAW1UNV9</accession>
<feature type="region of interest" description="Disordered" evidence="1">
    <location>
        <begin position="1"/>
        <end position="32"/>
    </location>
</feature>
<gene>
    <name evidence="2" type="ORF">WA026_021472</name>
</gene>
<feature type="compositionally biased region" description="Basic and acidic residues" evidence="1">
    <location>
        <begin position="175"/>
        <end position="194"/>
    </location>
</feature>
<feature type="compositionally biased region" description="Basic and acidic residues" evidence="1">
    <location>
        <begin position="115"/>
        <end position="130"/>
    </location>
</feature>
<feature type="region of interest" description="Disordered" evidence="1">
    <location>
        <begin position="94"/>
        <end position="207"/>
    </location>
</feature>
<feature type="region of interest" description="Disordered" evidence="1">
    <location>
        <begin position="314"/>
        <end position="380"/>
    </location>
</feature>
<evidence type="ECO:0000313" key="2">
    <source>
        <dbReference type="EMBL" id="KAK9882441.1"/>
    </source>
</evidence>
<evidence type="ECO:0000313" key="3">
    <source>
        <dbReference type="Proteomes" id="UP001431783"/>
    </source>
</evidence>
<dbReference type="AlphaFoldDB" id="A0AAW1UNV9"/>
<dbReference type="Proteomes" id="UP001431783">
    <property type="component" value="Unassembled WGS sequence"/>
</dbReference>
<reference evidence="2 3" key="1">
    <citation type="submission" date="2023-03" db="EMBL/GenBank/DDBJ databases">
        <title>Genome insight into feeding habits of ladybird beetles.</title>
        <authorList>
            <person name="Li H.-S."/>
            <person name="Huang Y.-H."/>
            <person name="Pang H."/>
        </authorList>
    </citation>
    <scope>NUCLEOTIDE SEQUENCE [LARGE SCALE GENOMIC DNA]</scope>
    <source>
        <strain evidence="2">SYSU_2023b</strain>
        <tissue evidence="2">Whole body</tissue>
    </source>
</reference>
<protein>
    <submittedName>
        <fullName evidence="2">Uncharacterized protein</fullName>
    </submittedName>
</protein>
<sequence length="413" mass="46756">MADTDEPFFQQKSNKSESHEISSNFSQHEYKSENVIESSQKFVSNGATVHKVSQPKKYTTSTTSAKKELTATPIITNLKTEKRHETFERNMEYIKNQGQTKTVKHPPVPSPSKFVKSEFRESDYESDYDKPIPVIWNPSGPDDSAHYRPVRPVLTPTGRKSQIGKTPTPPTEFEVPSKVDSMFRPKFEPIDKPKTTPTTHGLVKPETKNVVFKPRAISANQAADISRYIPLRPGTPPELAYATGPQTQIYRSTTSMPYHNAVQTETSNIVRFKESNEKCHRTVSVEQSTKVIKFGEKQNNIIVQPQKLEMMRPKIKAPPPASPKKFVPGESRETDYESDIENIKIKPKWAPSGSDTEDLHYRSVRPPSSASRSSSVPPTRDYIPHPWTLINVLRMNSKVVTMQKSLTITHIIK</sequence>
<proteinExistence type="predicted"/>
<dbReference type="EMBL" id="JARQZJ010000076">
    <property type="protein sequence ID" value="KAK9882441.1"/>
    <property type="molecule type" value="Genomic_DNA"/>
</dbReference>
<feature type="compositionally biased region" description="Low complexity" evidence="1">
    <location>
        <begin position="364"/>
        <end position="380"/>
    </location>
</feature>
<name>A0AAW1UNV9_9CUCU</name>
<organism evidence="2 3">
    <name type="scientific">Henosepilachna vigintioctopunctata</name>
    <dbReference type="NCBI Taxonomy" id="420089"/>
    <lineage>
        <taxon>Eukaryota</taxon>
        <taxon>Metazoa</taxon>
        <taxon>Ecdysozoa</taxon>
        <taxon>Arthropoda</taxon>
        <taxon>Hexapoda</taxon>
        <taxon>Insecta</taxon>
        <taxon>Pterygota</taxon>
        <taxon>Neoptera</taxon>
        <taxon>Endopterygota</taxon>
        <taxon>Coleoptera</taxon>
        <taxon>Polyphaga</taxon>
        <taxon>Cucujiformia</taxon>
        <taxon>Coccinelloidea</taxon>
        <taxon>Coccinellidae</taxon>
        <taxon>Epilachninae</taxon>
        <taxon>Epilachnini</taxon>
        <taxon>Henosepilachna</taxon>
    </lineage>
</organism>
<keyword evidence="3" id="KW-1185">Reference proteome</keyword>
<comment type="caution">
    <text evidence="2">The sequence shown here is derived from an EMBL/GenBank/DDBJ whole genome shotgun (WGS) entry which is preliminary data.</text>
</comment>
<evidence type="ECO:0000256" key="1">
    <source>
        <dbReference type="SAM" id="MobiDB-lite"/>
    </source>
</evidence>